<gene>
    <name evidence="2" type="primary">AlNc14C145G7373</name>
    <name evidence="2" type="ORF">ALNC14_082920</name>
</gene>
<protein>
    <submittedName>
        <fullName evidence="2">AlNc14C145G7373 protein</fullName>
    </submittedName>
</protein>
<name>F0WLI6_9STRA</name>
<reference evidence="2" key="1">
    <citation type="journal article" date="2011" name="PLoS Biol.">
        <title>Gene gain and loss during evolution of obligate parasitism in the white rust pathogen of Arabidopsis thaliana.</title>
        <authorList>
            <person name="Kemen E."/>
            <person name="Gardiner A."/>
            <person name="Schultz-Larsen T."/>
            <person name="Kemen A.C."/>
            <person name="Balmuth A.L."/>
            <person name="Robert-Seilaniantz A."/>
            <person name="Bailey K."/>
            <person name="Holub E."/>
            <person name="Studholme D.J."/>
            <person name="Maclean D."/>
            <person name="Jones J.D."/>
        </authorList>
    </citation>
    <scope>NUCLEOTIDE SEQUENCE</scope>
</reference>
<evidence type="ECO:0000313" key="2">
    <source>
        <dbReference type="EMBL" id="CCA22149.1"/>
    </source>
</evidence>
<accession>F0WLI6</accession>
<evidence type="ECO:0000256" key="1">
    <source>
        <dbReference type="SAM" id="MobiDB-lite"/>
    </source>
</evidence>
<dbReference type="EMBL" id="FR824190">
    <property type="protein sequence ID" value="CCA22149.1"/>
    <property type="molecule type" value="Genomic_DNA"/>
</dbReference>
<feature type="region of interest" description="Disordered" evidence="1">
    <location>
        <begin position="1"/>
        <end position="29"/>
    </location>
</feature>
<dbReference type="HOGENOM" id="CLU_1484572_0_0_1"/>
<reference evidence="2" key="2">
    <citation type="submission" date="2011-02" db="EMBL/GenBank/DDBJ databases">
        <authorList>
            <person name="MacLean D."/>
        </authorList>
    </citation>
    <scope>NUCLEOTIDE SEQUENCE</scope>
</reference>
<dbReference type="AlphaFoldDB" id="F0WLI6"/>
<organism evidence="2">
    <name type="scientific">Albugo laibachii Nc14</name>
    <dbReference type="NCBI Taxonomy" id="890382"/>
    <lineage>
        <taxon>Eukaryota</taxon>
        <taxon>Sar</taxon>
        <taxon>Stramenopiles</taxon>
        <taxon>Oomycota</taxon>
        <taxon>Peronosporomycetes</taxon>
        <taxon>Albuginales</taxon>
        <taxon>Albuginaceae</taxon>
        <taxon>Albugo</taxon>
    </lineage>
</organism>
<proteinExistence type="predicted"/>
<sequence length="182" mass="20623">MPEDIRLTLGPTPTSPFDSRGQSGNIANTKSKAHLPHSTLARKDWLALDVGPANSQQMEASVMRNLLVVYWKYNPVKCIQCLARNGELLLFSTLRSYAWLIHGSKSVQSWQCEICGHLRIGNRMELNIYPLRPISYKRISKMLIPGEIEVGFSNEHASLDLALNSGMGVKRQKTMRRMNEQR</sequence>
<feature type="compositionally biased region" description="Polar residues" evidence="1">
    <location>
        <begin position="11"/>
        <end position="29"/>
    </location>
</feature>